<evidence type="ECO:0000313" key="2">
    <source>
        <dbReference type="Proteomes" id="UP000029981"/>
    </source>
</evidence>
<dbReference type="EMBL" id="CM002924">
    <property type="protein sequence ID" value="KGN57564.1"/>
    <property type="molecule type" value="Genomic_DNA"/>
</dbReference>
<sequence>MEKVLDTIKKMVLNYGLAVSLQKKNVAGVSKWKWKHLAKEDAGNREEMEKIGRGTYSDEGGITVVAAK</sequence>
<protein>
    <submittedName>
        <fullName evidence="1">Uncharacterized protein</fullName>
    </submittedName>
</protein>
<name>A0A0A0L9C2_CUCSA</name>
<reference evidence="1 2" key="2">
    <citation type="journal article" date="2009" name="PLoS ONE">
        <title>An integrated genetic and cytogenetic map of the cucumber genome.</title>
        <authorList>
            <person name="Ren Y."/>
            <person name="Zhang Z."/>
            <person name="Liu J."/>
            <person name="Staub J.E."/>
            <person name="Han Y."/>
            <person name="Cheng Z."/>
            <person name="Li X."/>
            <person name="Lu J."/>
            <person name="Miao H."/>
            <person name="Kang H."/>
            <person name="Xie B."/>
            <person name="Gu X."/>
            <person name="Wang X."/>
            <person name="Du Y."/>
            <person name="Jin W."/>
            <person name="Huang S."/>
        </authorList>
    </citation>
    <scope>NUCLEOTIDE SEQUENCE [LARGE SCALE GENOMIC DNA]</scope>
    <source>
        <strain evidence="2">cv. 9930</strain>
    </source>
</reference>
<keyword evidence="2" id="KW-1185">Reference proteome</keyword>
<organism evidence="1 2">
    <name type="scientific">Cucumis sativus</name>
    <name type="common">Cucumber</name>
    <dbReference type="NCBI Taxonomy" id="3659"/>
    <lineage>
        <taxon>Eukaryota</taxon>
        <taxon>Viridiplantae</taxon>
        <taxon>Streptophyta</taxon>
        <taxon>Embryophyta</taxon>
        <taxon>Tracheophyta</taxon>
        <taxon>Spermatophyta</taxon>
        <taxon>Magnoliopsida</taxon>
        <taxon>eudicotyledons</taxon>
        <taxon>Gunneridae</taxon>
        <taxon>Pentapetalae</taxon>
        <taxon>rosids</taxon>
        <taxon>fabids</taxon>
        <taxon>Cucurbitales</taxon>
        <taxon>Cucurbitaceae</taxon>
        <taxon>Benincaseae</taxon>
        <taxon>Cucumis</taxon>
    </lineage>
</organism>
<dbReference type="Proteomes" id="UP000029981">
    <property type="component" value="Chromosome 3"/>
</dbReference>
<accession>A0A0A0L9C2</accession>
<dbReference type="AlphaFoldDB" id="A0A0A0L9C2"/>
<gene>
    <name evidence="1" type="ORF">Csa_3G214040</name>
</gene>
<reference evidence="1 2" key="4">
    <citation type="journal article" date="2011" name="BMC Genomics">
        <title>RNA-Seq improves annotation of protein-coding genes in the cucumber genome.</title>
        <authorList>
            <person name="Li Z."/>
            <person name="Zhang Z."/>
            <person name="Yan P."/>
            <person name="Huang S."/>
            <person name="Fei Z."/>
            <person name="Lin K."/>
        </authorList>
    </citation>
    <scope>NUCLEOTIDE SEQUENCE [LARGE SCALE GENOMIC DNA]</scope>
    <source>
        <strain evidence="2">cv. 9930</strain>
    </source>
</reference>
<evidence type="ECO:0000313" key="1">
    <source>
        <dbReference type="EMBL" id="KGN57564.1"/>
    </source>
</evidence>
<dbReference type="Gramene" id="KGN57564">
    <property type="protein sequence ID" value="KGN57564"/>
    <property type="gene ID" value="Csa_3G214040"/>
</dbReference>
<reference evidence="1 2" key="1">
    <citation type="journal article" date="2009" name="Nat. Genet.">
        <title>The genome of the cucumber, Cucumis sativus L.</title>
        <authorList>
            <person name="Huang S."/>
            <person name="Li R."/>
            <person name="Zhang Z."/>
            <person name="Li L."/>
            <person name="Gu X."/>
            <person name="Fan W."/>
            <person name="Lucas W.J."/>
            <person name="Wang X."/>
            <person name="Xie B."/>
            <person name="Ni P."/>
            <person name="Ren Y."/>
            <person name="Zhu H."/>
            <person name="Li J."/>
            <person name="Lin K."/>
            <person name="Jin W."/>
            <person name="Fei Z."/>
            <person name="Li G."/>
            <person name="Staub J."/>
            <person name="Kilian A."/>
            <person name="van der Vossen E.A."/>
            <person name="Wu Y."/>
            <person name="Guo J."/>
            <person name="He J."/>
            <person name="Jia Z."/>
            <person name="Ren Y."/>
            <person name="Tian G."/>
            <person name="Lu Y."/>
            <person name="Ruan J."/>
            <person name="Qian W."/>
            <person name="Wang M."/>
            <person name="Huang Q."/>
            <person name="Li B."/>
            <person name="Xuan Z."/>
            <person name="Cao J."/>
            <person name="Asan"/>
            <person name="Wu Z."/>
            <person name="Zhang J."/>
            <person name="Cai Q."/>
            <person name="Bai Y."/>
            <person name="Zhao B."/>
            <person name="Han Y."/>
            <person name="Li Y."/>
            <person name="Li X."/>
            <person name="Wang S."/>
            <person name="Shi Q."/>
            <person name="Liu S."/>
            <person name="Cho W.K."/>
            <person name="Kim J.Y."/>
            <person name="Xu Y."/>
            <person name="Heller-Uszynska K."/>
            <person name="Miao H."/>
            <person name="Cheng Z."/>
            <person name="Zhang S."/>
            <person name="Wu J."/>
            <person name="Yang Y."/>
            <person name="Kang H."/>
            <person name="Li M."/>
            <person name="Liang H."/>
            <person name="Ren X."/>
            <person name="Shi Z."/>
            <person name="Wen M."/>
            <person name="Jian M."/>
            <person name="Yang H."/>
            <person name="Zhang G."/>
            <person name="Yang Z."/>
            <person name="Chen R."/>
            <person name="Liu S."/>
            <person name="Li J."/>
            <person name="Ma L."/>
            <person name="Liu H."/>
            <person name="Zhou Y."/>
            <person name="Zhao J."/>
            <person name="Fang X."/>
            <person name="Li G."/>
            <person name="Fang L."/>
            <person name="Li Y."/>
            <person name="Liu D."/>
            <person name="Zheng H."/>
            <person name="Zhang Y."/>
            <person name="Qin N."/>
            <person name="Li Z."/>
            <person name="Yang G."/>
            <person name="Yang S."/>
            <person name="Bolund L."/>
            <person name="Kristiansen K."/>
            <person name="Zheng H."/>
            <person name="Li S."/>
            <person name="Zhang X."/>
            <person name="Yang H."/>
            <person name="Wang J."/>
            <person name="Sun R."/>
            <person name="Zhang B."/>
            <person name="Jiang S."/>
            <person name="Wang J."/>
            <person name="Du Y."/>
            <person name="Li S."/>
        </authorList>
    </citation>
    <scope>NUCLEOTIDE SEQUENCE [LARGE SCALE GENOMIC DNA]</scope>
    <source>
        <strain evidence="2">cv. 9930</strain>
    </source>
</reference>
<reference evidence="1 2" key="3">
    <citation type="journal article" date="2010" name="BMC Genomics">
        <title>Transcriptome sequencing and comparative analysis of cucumber flowers with different sex types.</title>
        <authorList>
            <person name="Guo S."/>
            <person name="Zheng Y."/>
            <person name="Joung J.G."/>
            <person name="Liu S."/>
            <person name="Zhang Z."/>
            <person name="Crasta O.R."/>
            <person name="Sobral B.W."/>
            <person name="Xu Y."/>
            <person name="Huang S."/>
            <person name="Fei Z."/>
        </authorList>
    </citation>
    <scope>NUCLEOTIDE SEQUENCE [LARGE SCALE GENOMIC DNA]</scope>
    <source>
        <strain evidence="2">cv. 9930</strain>
    </source>
</reference>
<proteinExistence type="predicted"/>